<comment type="caution">
    <text evidence="1">The sequence shown here is derived from an EMBL/GenBank/DDBJ whole genome shotgun (WGS) entry which is preliminary data.</text>
</comment>
<gene>
    <name evidence="1" type="primary">cutA</name>
    <name evidence="1" type="ORF">RT723_03665</name>
</gene>
<dbReference type="RefSeq" id="WP_216056555.1">
    <property type="nucleotide sequence ID" value="NZ_JAWCUA010000003.1"/>
</dbReference>
<dbReference type="PANTHER" id="PTHR23419">
    <property type="entry name" value="DIVALENT CATION TOLERANCE CUTA-RELATED"/>
    <property type="match status" value="1"/>
</dbReference>
<protein>
    <submittedName>
        <fullName evidence="1">Divalent-cation tolerance protein CutA</fullName>
    </submittedName>
</protein>
<organism evidence="1 2">
    <name type="scientific">Psychrosphaera aquimarina</name>
    <dbReference type="NCBI Taxonomy" id="2044854"/>
    <lineage>
        <taxon>Bacteria</taxon>
        <taxon>Pseudomonadati</taxon>
        <taxon>Pseudomonadota</taxon>
        <taxon>Gammaproteobacteria</taxon>
        <taxon>Alteromonadales</taxon>
        <taxon>Pseudoalteromonadaceae</taxon>
        <taxon>Psychrosphaera</taxon>
    </lineage>
</organism>
<dbReference type="Proteomes" id="UP001257914">
    <property type="component" value="Unassembled WGS sequence"/>
</dbReference>
<proteinExistence type="predicted"/>
<sequence length="107" mass="12256">MTYKLILTTCPDLTSAHSIAEELVKQEIAACVNILPNMVSIYKWQGKVEQAAECQLFIKTNEINWPKVESYINTHHPYDVPEIIQLDISNGSSEYLSWMQQNLQQGE</sequence>
<evidence type="ECO:0000313" key="2">
    <source>
        <dbReference type="Proteomes" id="UP001257914"/>
    </source>
</evidence>
<accession>A0ABU3QXE4</accession>
<dbReference type="Pfam" id="PF03091">
    <property type="entry name" value="CutA1"/>
    <property type="match status" value="1"/>
</dbReference>
<reference evidence="1 2" key="1">
    <citation type="submission" date="2023-10" db="EMBL/GenBank/DDBJ databases">
        <title>Psychrosphaera aquimaarina strain SW33 isolated from seawater.</title>
        <authorList>
            <person name="Bayburt H."/>
            <person name="Kim J.M."/>
            <person name="Choi B.J."/>
            <person name="Jeon C.O."/>
        </authorList>
    </citation>
    <scope>NUCLEOTIDE SEQUENCE [LARGE SCALE GENOMIC DNA]</scope>
    <source>
        <strain evidence="1 2">KCTC 52743</strain>
    </source>
</reference>
<evidence type="ECO:0000313" key="1">
    <source>
        <dbReference type="EMBL" id="MDU0112111.1"/>
    </source>
</evidence>
<dbReference type="InterPro" id="IPR004323">
    <property type="entry name" value="Ion_tolerance_CutA"/>
</dbReference>
<dbReference type="PANTHER" id="PTHR23419:SF8">
    <property type="entry name" value="FI09726P"/>
    <property type="match status" value="1"/>
</dbReference>
<dbReference type="EMBL" id="JAWCUA010000003">
    <property type="protein sequence ID" value="MDU0112111.1"/>
    <property type="molecule type" value="Genomic_DNA"/>
</dbReference>
<keyword evidence="2" id="KW-1185">Reference proteome</keyword>
<name>A0ABU3QXE4_9GAMM</name>